<comment type="subcellular location">
    <subcellularLocation>
        <location evidence="1">Membrane</location>
        <topology evidence="1">Multi-pass membrane protein</topology>
    </subcellularLocation>
</comment>
<evidence type="ECO:0000256" key="5">
    <source>
        <dbReference type="SAM" id="MobiDB-lite"/>
    </source>
</evidence>
<dbReference type="InterPro" id="IPR000832">
    <property type="entry name" value="GPCR_2_secretin-like"/>
</dbReference>
<feature type="transmembrane region" description="Helical" evidence="6">
    <location>
        <begin position="203"/>
        <end position="224"/>
    </location>
</feature>
<evidence type="ECO:0000313" key="8">
    <source>
        <dbReference type="EnsemblMetazoa" id="GPAI028216-PA"/>
    </source>
</evidence>
<feature type="compositionally biased region" description="Low complexity" evidence="5">
    <location>
        <begin position="329"/>
        <end position="339"/>
    </location>
</feature>
<evidence type="ECO:0000256" key="1">
    <source>
        <dbReference type="ARBA" id="ARBA00004141"/>
    </source>
</evidence>
<dbReference type="PRINTS" id="PR00249">
    <property type="entry name" value="GPCRSECRETIN"/>
</dbReference>
<dbReference type="VEuPathDB" id="VectorBase:GPAI028216"/>
<dbReference type="Pfam" id="PF00002">
    <property type="entry name" value="7tm_2"/>
    <property type="match status" value="1"/>
</dbReference>
<feature type="transmembrane region" description="Helical" evidence="6">
    <location>
        <begin position="165"/>
        <end position="183"/>
    </location>
</feature>
<feature type="transmembrane region" description="Helical" evidence="6">
    <location>
        <begin position="12"/>
        <end position="29"/>
    </location>
</feature>
<dbReference type="GO" id="GO:0005886">
    <property type="term" value="C:plasma membrane"/>
    <property type="evidence" value="ECO:0007669"/>
    <property type="project" value="TreeGrafter"/>
</dbReference>
<proteinExistence type="predicted"/>
<evidence type="ECO:0000256" key="2">
    <source>
        <dbReference type="ARBA" id="ARBA00022692"/>
    </source>
</evidence>
<dbReference type="InterPro" id="IPR050332">
    <property type="entry name" value="GPCR_2"/>
</dbReference>
<organism evidence="8 9">
    <name type="scientific">Glossina pallidipes</name>
    <name type="common">Tsetse fly</name>
    <dbReference type="NCBI Taxonomy" id="7398"/>
    <lineage>
        <taxon>Eukaryota</taxon>
        <taxon>Metazoa</taxon>
        <taxon>Ecdysozoa</taxon>
        <taxon>Arthropoda</taxon>
        <taxon>Hexapoda</taxon>
        <taxon>Insecta</taxon>
        <taxon>Pterygota</taxon>
        <taxon>Neoptera</taxon>
        <taxon>Endopterygota</taxon>
        <taxon>Diptera</taxon>
        <taxon>Brachycera</taxon>
        <taxon>Muscomorpha</taxon>
        <taxon>Hippoboscoidea</taxon>
        <taxon>Glossinidae</taxon>
        <taxon>Glossina</taxon>
    </lineage>
</organism>
<evidence type="ECO:0000256" key="3">
    <source>
        <dbReference type="ARBA" id="ARBA00022989"/>
    </source>
</evidence>
<protein>
    <recommendedName>
        <fullName evidence="7">G-protein coupled receptors family 2 profile 2 domain-containing protein</fullName>
    </recommendedName>
</protein>
<dbReference type="PANTHER" id="PTHR45620">
    <property type="entry name" value="PDF RECEPTOR-LIKE PROTEIN-RELATED"/>
    <property type="match status" value="1"/>
</dbReference>
<dbReference type="PANTHER" id="PTHR45620:SF32">
    <property type="entry name" value="DIURETIC HORMONE 31 RECEPTOR, ISOFORM C"/>
    <property type="match status" value="1"/>
</dbReference>
<dbReference type="SUPFAM" id="SSF81321">
    <property type="entry name" value="Family A G protein-coupled receptor-like"/>
    <property type="match status" value="1"/>
</dbReference>
<dbReference type="EnsemblMetazoa" id="GPAI028216-RA">
    <property type="protein sequence ID" value="GPAI028216-PA"/>
    <property type="gene ID" value="GPAI028216"/>
</dbReference>
<dbReference type="InterPro" id="IPR017981">
    <property type="entry name" value="GPCR_2-like_7TM"/>
</dbReference>
<keyword evidence="4 6" id="KW-0472">Membrane</keyword>
<evidence type="ECO:0000256" key="4">
    <source>
        <dbReference type="ARBA" id="ARBA00023136"/>
    </source>
</evidence>
<evidence type="ECO:0000313" key="9">
    <source>
        <dbReference type="Proteomes" id="UP000092445"/>
    </source>
</evidence>
<feature type="region of interest" description="Disordered" evidence="5">
    <location>
        <begin position="305"/>
        <end position="339"/>
    </location>
</feature>
<dbReference type="PROSITE" id="PS50261">
    <property type="entry name" value="G_PROTEIN_RECEP_F2_4"/>
    <property type="match status" value="1"/>
</dbReference>
<dbReference type="GO" id="GO:0008528">
    <property type="term" value="F:G protein-coupled peptide receptor activity"/>
    <property type="evidence" value="ECO:0007669"/>
    <property type="project" value="TreeGrafter"/>
</dbReference>
<dbReference type="Gene3D" id="1.20.1070.10">
    <property type="entry name" value="Rhodopsin 7-helix transmembrane proteins"/>
    <property type="match status" value="1"/>
</dbReference>
<keyword evidence="3 6" id="KW-1133">Transmembrane helix</keyword>
<keyword evidence="2 6" id="KW-0812">Transmembrane</keyword>
<dbReference type="STRING" id="7398.A0A1A9ZXI6"/>
<accession>A0A1A9ZXI6</accession>
<evidence type="ECO:0000256" key="6">
    <source>
        <dbReference type="SAM" id="Phobius"/>
    </source>
</evidence>
<feature type="domain" description="G-protein coupled receptors family 2 profile 2" evidence="7">
    <location>
        <begin position="1"/>
        <end position="220"/>
    </location>
</feature>
<dbReference type="GO" id="GO:0007188">
    <property type="term" value="P:adenylate cyclase-modulating G protein-coupled receptor signaling pathway"/>
    <property type="evidence" value="ECO:0007669"/>
    <property type="project" value="TreeGrafter"/>
</dbReference>
<feature type="transmembrane region" description="Helical" evidence="6">
    <location>
        <begin position="49"/>
        <end position="70"/>
    </location>
</feature>
<feature type="compositionally biased region" description="Basic residues" evidence="5">
    <location>
        <begin position="305"/>
        <end position="321"/>
    </location>
</feature>
<feature type="transmembrane region" description="Helical" evidence="6">
    <location>
        <begin position="77"/>
        <end position="100"/>
    </location>
</feature>
<evidence type="ECO:0000259" key="7">
    <source>
        <dbReference type="PROSITE" id="PS50261"/>
    </source>
</evidence>
<feature type="transmembrane region" description="Helical" evidence="6">
    <location>
        <begin position="120"/>
        <end position="144"/>
    </location>
</feature>
<keyword evidence="9" id="KW-1185">Reference proteome</keyword>
<reference evidence="9" key="1">
    <citation type="submission" date="2014-03" db="EMBL/GenBank/DDBJ databases">
        <authorList>
            <person name="Aksoy S."/>
            <person name="Warren W."/>
            <person name="Wilson R.K."/>
        </authorList>
    </citation>
    <scope>NUCLEOTIDE SEQUENCE [LARGE SCALE GENOMIC DNA]</scope>
    <source>
        <strain evidence="9">IAEA</strain>
    </source>
</reference>
<name>A0A1A9ZXI6_GLOPL</name>
<sequence>MNLFISFAANNSLWLLWYLVVMPDAALLRDNPPSCIALHIVLHYFLLTNYSWMLCEGFYLHTVLVAAFISEKKLVKWLIAFGWGTPAIVILVYALARGLAGTINDSMHCWMNPTNFESILVVPVCIFMFLNLIFLCNIVRVVLLKLNAPVSLQGSCGPSRTVLQAFRATLLLVPLLGLQYILIPFRPDPGHSWEHTYEVISALVASFQGLCVATFFCFFNSEVIAQVKRKWRTMCFSNRPRANSYTATQVSSLSVSEAFISRNKAGITPGIYYKAKQTNQNFTINLEEDKLKTSSAVSHHHYHHHWHHRQHSMKTTTKARSRSSVGFSQHQQHQEQQQNQTAFSGIWNCLRSMQLFRRHTADRSHISEPLMDEIVTLSTTSAKTFERTATTSTATVAGASATTAQSAIPMPENSSINGSGNNLHINSLTTTALINTHREDDNSADNDENNQNQ</sequence>
<reference evidence="8" key="2">
    <citation type="submission" date="2020-05" db="UniProtKB">
        <authorList>
            <consortium name="EnsemblMetazoa"/>
        </authorList>
    </citation>
    <scope>IDENTIFICATION</scope>
    <source>
        <strain evidence="8">IAEA</strain>
    </source>
</reference>
<dbReference type="Proteomes" id="UP000092445">
    <property type="component" value="Unassembled WGS sequence"/>
</dbReference>
<dbReference type="GO" id="GO:0007166">
    <property type="term" value="P:cell surface receptor signaling pathway"/>
    <property type="evidence" value="ECO:0007669"/>
    <property type="project" value="InterPro"/>
</dbReference>
<dbReference type="AlphaFoldDB" id="A0A1A9ZXI6"/>